<accession>A0A0D8YBN9</accession>
<dbReference type="OrthoDB" id="10253954at2759"/>
<dbReference type="PANTHER" id="PTHR46163:SF5">
    <property type="entry name" value="TYROSINE-PROTEIN PHOSPHATASE"/>
    <property type="match status" value="1"/>
</dbReference>
<dbReference type="Pfam" id="PF00102">
    <property type="entry name" value="Y_phosphatase"/>
    <property type="match status" value="1"/>
</dbReference>
<reference evidence="3 4" key="1">
    <citation type="submission" date="2013-11" db="EMBL/GenBank/DDBJ databases">
        <title>Draft genome of the bovine lungworm Dictyocaulus viviparus.</title>
        <authorList>
            <person name="Mitreva M."/>
        </authorList>
    </citation>
    <scope>NUCLEOTIDE SEQUENCE [LARGE SCALE GENOMIC DNA]</scope>
    <source>
        <strain evidence="3 4">HannoverDv2000</strain>
    </source>
</reference>
<dbReference type="AlphaFoldDB" id="A0A0D8YBN9"/>
<evidence type="ECO:0000313" key="4">
    <source>
        <dbReference type="Proteomes" id="UP000053766"/>
    </source>
</evidence>
<dbReference type="InterPro" id="IPR000387">
    <property type="entry name" value="Tyr_Pase_dom"/>
</dbReference>
<dbReference type="STRING" id="29172.A0A0D8YBN9"/>
<proteinExistence type="predicted"/>
<dbReference type="CDD" id="cd00047">
    <property type="entry name" value="PTPc"/>
    <property type="match status" value="1"/>
</dbReference>
<protein>
    <submittedName>
        <fullName evidence="3">Protein-tyrosine phosphatase</fullName>
    </submittedName>
</protein>
<dbReference type="SMART" id="SM00194">
    <property type="entry name" value="PTPc"/>
    <property type="match status" value="1"/>
</dbReference>
<dbReference type="PROSITE" id="PS50056">
    <property type="entry name" value="TYR_PHOSPHATASE_2"/>
    <property type="match status" value="1"/>
</dbReference>
<dbReference type="InterPro" id="IPR052782">
    <property type="entry name" value="Oocyte-zygote_transition_reg"/>
</dbReference>
<feature type="domain" description="Tyrosine specific protein phosphatases" evidence="2">
    <location>
        <begin position="158"/>
        <end position="232"/>
    </location>
</feature>
<dbReference type="Gene3D" id="3.90.190.10">
    <property type="entry name" value="Protein tyrosine phosphatase superfamily"/>
    <property type="match status" value="1"/>
</dbReference>
<reference evidence="4" key="2">
    <citation type="journal article" date="2016" name="Sci. Rep.">
        <title>Dictyocaulus viviparus genome, variome and transcriptome elucidate lungworm biology and support future intervention.</title>
        <authorList>
            <person name="McNulty S.N."/>
            <person name="Strube C."/>
            <person name="Rosa B.A."/>
            <person name="Martin J.C."/>
            <person name="Tyagi R."/>
            <person name="Choi Y.J."/>
            <person name="Wang Q."/>
            <person name="Hallsworth Pepin K."/>
            <person name="Zhang X."/>
            <person name="Ozersky P."/>
            <person name="Wilson R.K."/>
            <person name="Sternberg P.W."/>
            <person name="Gasser R.B."/>
            <person name="Mitreva M."/>
        </authorList>
    </citation>
    <scope>NUCLEOTIDE SEQUENCE [LARGE SCALE GENOMIC DNA]</scope>
    <source>
        <strain evidence="4">HannoverDv2000</strain>
    </source>
</reference>
<dbReference type="InterPro" id="IPR016130">
    <property type="entry name" value="Tyr_Pase_AS"/>
</dbReference>
<dbReference type="Proteomes" id="UP000053766">
    <property type="component" value="Unassembled WGS sequence"/>
</dbReference>
<dbReference type="SUPFAM" id="SSF52799">
    <property type="entry name" value="(Phosphotyrosine protein) phosphatases II"/>
    <property type="match status" value="1"/>
</dbReference>
<sequence length="270" mass="30470">MELFIAGGRIEANLDVGCLDFQRVVLNIGPVSYIHANYVSTPVSPKRFICTQAPLAKTCAEFWYMVVQENSDAIIMLCNFVEQGSKKSADYVPLTPDTSPKTFEGVTVTLKKQEQFQFPIQTKVNVVVSSLEVKVPNSPVHKCSHYHWRDWPDRGVPETDLAPVYLLTKIQSTTTPIIIHCSAGIGRTGSIVLIQHALELLNSQQPLGEIRGLLLALRKQRNNSIQTEHQYLYIHQVLLLYLKKMKYLDETAVPYLEKFTTDYVAATRGF</sequence>
<dbReference type="SMART" id="SM00404">
    <property type="entry name" value="PTPc_motif"/>
    <property type="match status" value="1"/>
</dbReference>
<dbReference type="PANTHER" id="PTHR46163">
    <property type="entry name" value="TYROSINE-PROTEIN PHOSPHATASE-RELATED"/>
    <property type="match status" value="1"/>
</dbReference>
<dbReference type="PRINTS" id="PR00700">
    <property type="entry name" value="PRTYPHPHTASE"/>
</dbReference>
<feature type="domain" description="Tyrosine-protein phosphatase" evidence="1">
    <location>
        <begin position="9"/>
        <end position="241"/>
    </location>
</feature>
<gene>
    <name evidence="3" type="ORF">DICVIV_00055</name>
</gene>
<evidence type="ECO:0000313" key="3">
    <source>
        <dbReference type="EMBL" id="KJH53627.1"/>
    </source>
</evidence>
<dbReference type="InterPro" id="IPR003595">
    <property type="entry name" value="Tyr_Pase_cat"/>
</dbReference>
<dbReference type="InterPro" id="IPR029021">
    <property type="entry name" value="Prot-tyrosine_phosphatase-like"/>
</dbReference>
<evidence type="ECO:0000259" key="1">
    <source>
        <dbReference type="PROSITE" id="PS50055"/>
    </source>
</evidence>
<dbReference type="GO" id="GO:0004725">
    <property type="term" value="F:protein tyrosine phosphatase activity"/>
    <property type="evidence" value="ECO:0007669"/>
    <property type="project" value="InterPro"/>
</dbReference>
<dbReference type="PROSITE" id="PS00383">
    <property type="entry name" value="TYR_PHOSPHATASE_1"/>
    <property type="match status" value="1"/>
</dbReference>
<organism evidence="3 4">
    <name type="scientific">Dictyocaulus viviparus</name>
    <name type="common">Bovine lungworm</name>
    <dbReference type="NCBI Taxonomy" id="29172"/>
    <lineage>
        <taxon>Eukaryota</taxon>
        <taxon>Metazoa</taxon>
        <taxon>Ecdysozoa</taxon>
        <taxon>Nematoda</taxon>
        <taxon>Chromadorea</taxon>
        <taxon>Rhabditida</taxon>
        <taxon>Rhabditina</taxon>
        <taxon>Rhabditomorpha</taxon>
        <taxon>Strongyloidea</taxon>
        <taxon>Metastrongylidae</taxon>
        <taxon>Dictyocaulus</taxon>
    </lineage>
</organism>
<dbReference type="EMBL" id="KN716150">
    <property type="protein sequence ID" value="KJH53627.1"/>
    <property type="molecule type" value="Genomic_DNA"/>
</dbReference>
<dbReference type="InterPro" id="IPR000242">
    <property type="entry name" value="PTP_cat"/>
</dbReference>
<keyword evidence="4" id="KW-1185">Reference proteome</keyword>
<evidence type="ECO:0000259" key="2">
    <source>
        <dbReference type="PROSITE" id="PS50056"/>
    </source>
</evidence>
<dbReference type="PROSITE" id="PS50055">
    <property type="entry name" value="TYR_PHOSPHATASE_PTP"/>
    <property type="match status" value="1"/>
</dbReference>
<name>A0A0D8YBN9_DICVI</name>